<protein>
    <submittedName>
        <fullName evidence="3">Uncharacterized protein LOC104727748</fullName>
    </submittedName>
</protein>
<name>A0ABM1QKQ3_CAMSA</name>
<dbReference type="InterPro" id="IPR005174">
    <property type="entry name" value="KIB1-4_b-propeller"/>
</dbReference>
<dbReference type="PANTHER" id="PTHR44259">
    <property type="entry name" value="OS07G0183000 PROTEIN-RELATED"/>
    <property type="match status" value="1"/>
</dbReference>
<dbReference type="Pfam" id="PF03478">
    <property type="entry name" value="Beta-prop_KIB1-4"/>
    <property type="match status" value="2"/>
</dbReference>
<organism evidence="2 3">
    <name type="scientific">Camelina sativa</name>
    <name type="common">False flax</name>
    <name type="synonym">Myagrum sativum</name>
    <dbReference type="NCBI Taxonomy" id="90675"/>
    <lineage>
        <taxon>Eukaryota</taxon>
        <taxon>Viridiplantae</taxon>
        <taxon>Streptophyta</taxon>
        <taxon>Embryophyta</taxon>
        <taxon>Tracheophyta</taxon>
        <taxon>Spermatophyta</taxon>
        <taxon>Magnoliopsida</taxon>
        <taxon>eudicotyledons</taxon>
        <taxon>Gunneridae</taxon>
        <taxon>Pentapetalae</taxon>
        <taxon>rosids</taxon>
        <taxon>malvids</taxon>
        <taxon>Brassicales</taxon>
        <taxon>Brassicaceae</taxon>
        <taxon>Camelineae</taxon>
        <taxon>Camelina</taxon>
    </lineage>
</organism>
<dbReference type="GeneID" id="104727748"/>
<gene>
    <name evidence="3" type="primary">LOC104727748</name>
</gene>
<evidence type="ECO:0000313" key="3">
    <source>
        <dbReference type="RefSeq" id="XP_019087341.1"/>
    </source>
</evidence>
<dbReference type="RefSeq" id="XP_019087341.1">
    <property type="nucleotide sequence ID" value="XM_019231796.1"/>
</dbReference>
<evidence type="ECO:0000313" key="2">
    <source>
        <dbReference type="Proteomes" id="UP000694864"/>
    </source>
</evidence>
<proteinExistence type="predicted"/>
<dbReference type="PANTHER" id="PTHR44259:SF89">
    <property type="entry name" value="DUF295 DOMAIN-CONTAINING PROTEIN-RELATED"/>
    <property type="match status" value="1"/>
</dbReference>
<evidence type="ECO:0000259" key="1">
    <source>
        <dbReference type="Pfam" id="PF03478"/>
    </source>
</evidence>
<dbReference type="InterPro" id="IPR050942">
    <property type="entry name" value="F-box_BR-signaling"/>
</dbReference>
<accession>A0ABM1QKQ3</accession>
<sequence>MSRLIINRMFKHSLCKNILRDTNVRLFSSTTYTSGLDSDDKTKVNHPFSSRPAYPFLLIDYILNNPDSSSDGRITTCDYSTRNEKAVLIKDKDLKEEVCDAMTVGFSRYGLRVELYYNNAASSYGPAIFYEPTDSKIKNVATYLPPLPTGSQIQSLAISSLPIRDKDWVVGVKLLGSQLSVCRPFGSCKWINIKTMPHSVNPLSNLMFSKKDKRFYIPTLGGNRLCCLDLHSEIPGFTRFKFDTLPKSVFQELADVSACSRTDHLVESPTGQLFLVKWYGEDSEDFDDNPLNHVTRKFMVFREGERSHKYSKTMIYTEDIGDLCIFYTSGLDSDDKTKVNHPFSSRPAYPFLLIDYILNNPDSSSDGRITTCDYSTRNEKAVLIKDKDLKEEVCDAMTVGFSRYGLRVELYYNNAASSYGPAIFYEPTDSKIKNVATYLPPLPTGSQIQSLAISSLPIRDKDWVVGVKLLGSQLSVCRPFGSCKWINIKTMPHSVNPLSNLMFSKKDKRFYIPTLGGNRLCCLDLHSEIPGFTRFKFDTLPKSVFQELADVSACSRTDHLVESPTGQLFLVKWYGEDSEDFDDNPLNHVTRKFMVFREGERSHKYSKTMIYTEDIGDLCIFVGHSQAFCVPASSSPGLKPNCIYFVGYNFGVYDLTTKTCTTFCTGDNVPLRKLNFPYWPPLH</sequence>
<feature type="domain" description="KIB1-4 beta-propeller" evidence="1">
    <location>
        <begin position="437"/>
        <end position="654"/>
    </location>
</feature>
<dbReference type="Proteomes" id="UP000694864">
    <property type="component" value="Chromosome 11"/>
</dbReference>
<keyword evidence="2" id="KW-1185">Reference proteome</keyword>
<reference evidence="3" key="2">
    <citation type="submission" date="2025-08" db="UniProtKB">
        <authorList>
            <consortium name="RefSeq"/>
        </authorList>
    </citation>
    <scope>IDENTIFICATION</scope>
</reference>
<feature type="domain" description="KIB1-4 beta-propeller" evidence="1">
    <location>
        <begin position="142"/>
        <end position="329"/>
    </location>
</feature>
<reference evidence="2" key="1">
    <citation type="journal article" date="2014" name="Nat. Commun.">
        <title>The emerging biofuel crop Camelina sativa retains a highly undifferentiated hexaploid genome structure.</title>
        <authorList>
            <person name="Kagale S."/>
            <person name="Koh C."/>
            <person name="Nixon J."/>
            <person name="Bollina V."/>
            <person name="Clarke W.E."/>
            <person name="Tuteja R."/>
            <person name="Spillane C."/>
            <person name="Robinson S.J."/>
            <person name="Links M.G."/>
            <person name="Clarke C."/>
            <person name="Higgins E.E."/>
            <person name="Huebert T."/>
            <person name="Sharpe A.G."/>
            <person name="Parkin I.A."/>
        </authorList>
    </citation>
    <scope>NUCLEOTIDE SEQUENCE [LARGE SCALE GENOMIC DNA]</scope>
    <source>
        <strain evidence="2">cv. DH55</strain>
    </source>
</reference>